<evidence type="ECO:0000313" key="2">
    <source>
        <dbReference type="EMBL" id="NYF55682.1"/>
    </source>
</evidence>
<organism evidence="2 3">
    <name type="scientific">Micromonospora purpureochromogenes</name>
    <dbReference type="NCBI Taxonomy" id="47872"/>
    <lineage>
        <taxon>Bacteria</taxon>
        <taxon>Bacillati</taxon>
        <taxon>Actinomycetota</taxon>
        <taxon>Actinomycetes</taxon>
        <taxon>Micromonosporales</taxon>
        <taxon>Micromonosporaceae</taxon>
        <taxon>Micromonospora</taxon>
    </lineage>
</organism>
<evidence type="ECO:0000256" key="1">
    <source>
        <dbReference type="SAM" id="MobiDB-lite"/>
    </source>
</evidence>
<feature type="compositionally biased region" description="Low complexity" evidence="1">
    <location>
        <begin position="1"/>
        <end position="12"/>
    </location>
</feature>
<name>A0ABX2RGQ0_9ACTN</name>
<accession>A0ABX2RGQ0</accession>
<dbReference type="Proteomes" id="UP000631553">
    <property type="component" value="Unassembled WGS sequence"/>
</dbReference>
<evidence type="ECO:0000313" key="3">
    <source>
        <dbReference type="Proteomes" id="UP000631553"/>
    </source>
</evidence>
<reference evidence="2 3" key="1">
    <citation type="submission" date="2020-07" db="EMBL/GenBank/DDBJ databases">
        <title>Sequencing the genomes of 1000 actinobacteria strains.</title>
        <authorList>
            <person name="Klenk H.-P."/>
        </authorList>
    </citation>
    <scope>NUCLEOTIDE SEQUENCE [LARGE SCALE GENOMIC DNA]</scope>
    <source>
        <strain evidence="2 3">DSM 43814</strain>
    </source>
</reference>
<dbReference type="EMBL" id="JACCCQ010000001">
    <property type="protein sequence ID" value="NYF55682.1"/>
    <property type="molecule type" value="Genomic_DNA"/>
</dbReference>
<sequence length="82" mass="7449">MQVPSSTTAGPAGTTGGAAGGAVVVPGSPAGPPPESGASDVAVGAADPEADAEPVGAGSTAGDVGVDLAPDVVAVSPDWLQE</sequence>
<feature type="region of interest" description="Disordered" evidence="1">
    <location>
        <begin position="1"/>
        <end position="67"/>
    </location>
</feature>
<gene>
    <name evidence="2" type="ORF">HDA35_001513</name>
</gene>
<keyword evidence="3" id="KW-1185">Reference proteome</keyword>
<proteinExistence type="predicted"/>
<comment type="caution">
    <text evidence="2">The sequence shown here is derived from an EMBL/GenBank/DDBJ whole genome shotgun (WGS) entry which is preliminary data.</text>
</comment>
<protein>
    <submittedName>
        <fullName evidence="2">Uncharacterized protein</fullName>
    </submittedName>
</protein>